<accession>A0A8C0ZZK2</accession>
<dbReference type="PROSITE" id="PS51319">
    <property type="entry name" value="TFIIS_N"/>
    <property type="match status" value="1"/>
</dbReference>
<feature type="domain" description="TFIIS N-terminal" evidence="3">
    <location>
        <begin position="1"/>
        <end position="45"/>
    </location>
</feature>
<dbReference type="CDD" id="cd00183">
    <property type="entry name" value="TFIIS_I"/>
    <property type="match status" value="1"/>
</dbReference>
<feature type="compositionally biased region" description="Basic and acidic residues" evidence="2">
    <location>
        <begin position="65"/>
        <end position="74"/>
    </location>
</feature>
<evidence type="ECO:0000256" key="1">
    <source>
        <dbReference type="PROSITE-ProRule" id="PRU00649"/>
    </source>
</evidence>
<evidence type="ECO:0000313" key="4">
    <source>
        <dbReference type="Ensembl" id="ENSCCNP00000032295.1"/>
    </source>
</evidence>
<sequence>MSIQLLQTTRIGVAVNGVRKHCSDKEVVSLAKVLIKNWKRLLESPRTPKGEKGEEREKVKKKKEKGFDCSDWKPEAGLSPPRKKRGEEPKSSRSSSRVTPDIALESHQRPHRHPGLFSGPPRSQPRYRETRPQLAGKC</sequence>
<dbReference type="GO" id="GO:0005634">
    <property type="term" value="C:nucleus"/>
    <property type="evidence" value="ECO:0007669"/>
    <property type="project" value="UniProtKB-SubCell"/>
</dbReference>
<keyword evidence="1" id="KW-0539">Nucleus</keyword>
<dbReference type="GO" id="GO:0006351">
    <property type="term" value="P:DNA-templated transcription"/>
    <property type="evidence" value="ECO:0007669"/>
    <property type="project" value="TreeGrafter"/>
</dbReference>
<reference evidence="4" key="1">
    <citation type="submission" date="2023-09" db="UniProtKB">
        <authorList>
            <consortium name="Ensembl"/>
        </authorList>
    </citation>
    <scope>IDENTIFICATION</scope>
</reference>
<dbReference type="PANTHER" id="PTHR11477:SF4">
    <property type="entry name" value="TRANSCRIPTION ELONGATION FACTOR A PROTEIN 3"/>
    <property type="match status" value="1"/>
</dbReference>
<feature type="region of interest" description="Disordered" evidence="2">
    <location>
        <begin position="39"/>
        <end position="138"/>
    </location>
</feature>
<proteinExistence type="predicted"/>
<dbReference type="InterPro" id="IPR035441">
    <property type="entry name" value="TFIIS/LEDGF_dom_sf"/>
</dbReference>
<protein>
    <recommendedName>
        <fullName evidence="3">TFIIS N-terminal domain-containing protein</fullName>
    </recommendedName>
</protein>
<evidence type="ECO:0000256" key="2">
    <source>
        <dbReference type="SAM" id="MobiDB-lite"/>
    </source>
</evidence>
<dbReference type="Ensembl" id="ENSCCNT00000040559.1">
    <property type="protein sequence ID" value="ENSCCNP00000032295.1"/>
    <property type="gene ID" value="ENSCCNG00000030650.1"/>
</dbReference>
<organism evidence="4">
    <name type="scientific">Castor canadensis</name>
    <name type="common">American beaver</name>
    <dbReference type="NCBI Taxonomy" id="51338"/>
    <lineage>
        <taxon>Eukaryota</taxon>
        <taxon>Metazoa</taxon>
        <taxon>Chordata</taxon>
        <taxon>Craniata</taxon>
        <taxon>Vertebrata</taxon>
        <taxon>Euteleostomi</taxon>
        <taxon>Mammalia</taxon>
        <taxon>Eutheria</taxon>
        <taxon>Euarchontoglires</taxon>
        <taxon>Glires</taxon>
        <taxon>Rodentia</taxon>
        <taxon>Castorimorpha</taxon>
        <taxon>Castoridae</taxon>
        <taxon>Castor</taxon>
    </lineage>
</organism>
<feature type="compositionally biased region" description="Basic and acidic residues" evidence="2">
    <location>
        <begin position="40"/>
        <end position="58"/>
    </location>
</feature>
<dbReference type="Pfam" id="PF08711">
    <property type="entry name" value="Med26"/>
    <property type="match status" value="1"/>
</dbReference>
<comment type="subcellular location">
    <subcellularLocation>
        <location evidence="1">Nucleus</location>
    </subcellularLocation>
</comment>
<dbReference type="PANTHER" id="PTHR11477">
    <property type="entry name" value="TRANSCRIPTION FACTOR S-II ZINC FINGER DOMAIN-CONTAINING PROTEIN"/>
    <property type="match status" value="1"/>
</dbReference>
<dbReference type="Gene3D" id="1.20.930.10">
    <property type="entry name" value="Conserved domain common to transcription factors TFIIS, elongin A, CRSP70"/>
    <property type="match status" value="1"/>
</dbReference>
<dbReference type="SUPFAM" id="SSF47676">
    <property type="entry name" value="Conserved domain common to transcription factors TFIIS, elongin A, CRSP70"/>
    <property type="match status" value="1"/>
</dbReference>
<evidence type="ECO:0000259" key="3">
    <source>
        <dbReference type="PROSITE" id="PS51319"/>
    </source>
</evidence>
<name>A0A8C0ZZK2_CASCN</name>
<dbReference type="InterPro" id="IPR017923">
    <property type="entry name" value="TFIIS_N"/>
</dbReference>
<dbReference type="AlphaFoldDB" id="A0A8C0ZZK2"/>